<organism evidence="1 2">
    <name type="scientific">Camellia lanceoleosa</name>
    <dbReference type="NCBI Taxonomy" id="1840588"/>
    <lineage>
        <taxon>Eukaryota</taxon>
        <taxon>Viridiplantae</taxon>
        <taxon>Streptophyta</taxon>
        <taxon>Embryophyta</taxon>
        <taxon>Tracheophyta</taxon>
        <taxon>Spermatophyta</taxon>
        <taxon>Magnoliopsida</taxon>
        <taxon>eudicotyledons</taxon>
        <taxon>Gunneridae</taxon>
        <taxon>Pentapetalae</taxon>
        <taxon>asterids</taxon>
        <taxon>Ericales</taxon>
        <taxon>Theaceae</taxon>
        <taxon>Camellia</taxon>
    </lineage>
</organism>
<protein>
    <submittedName>
        <fullName evidence="1">WPP domain-interacting tail-anchored protein 1</fullName>
    </submittedName>
</protein>
<dbReference type="EMBL" id="CM045767">
    <property type="protein sequence ID" value="KAI7997718.1"/>
    <property type="molecule type" value="Genomic_DNA"/>
</dbReference>
<sequence length="179" mass="20068">MLKLNEDFVGDSKARVLEQMGEIRSAVEMAQLKAEKKHDEVVDEMLAMLNAKAEASRLKEVEQEAIEFYLLSGILDSELRELDNFMPTVQTDITNAHEIVTSCKYFGQPVEELEDKLLDYEESLKQSLDQVSEIRVQSAKFQRILSSFGGEENGISNGPIKEAPGTMKVIRDPKGEGTV</sequence>
<name>A0ACC0GB25_9ERIC</name>
<comment type="caution">
    <text evidence="1">The sequence shown here is derived from an EMBL/GenBank/DDBJ whole genome shotgun (WGS) entry which is preliminary data.</text>
</comment>
<accession>A0ACC0GB25</accession>
<gene>
    <name evidence="1" type="ORF">LOK49_LG10G02206</name>
</gene>
<proteinExistence type="predicted"/>
<keyword evidence="2" id="KW-1185">Reference proteome</keyword>
<reference evidence="1 2" key="1">
    <citation type="journal article" date="2022" name="Plant J.">
        <title>Chromosome-level genome of Camellia lanceoleosa provides a valuable resource for understanding genome evolution and self-incompatibility.</title>
        <authorList>
            <person name="Gong W."/>
            <person name="Xiao S."/>
            <person name="Wang L."/>
            <person name="Liao Z."/>
            <person name="Chang Y."/>
            <person name="Mo W."/>
            <person name="Hu G."/>
            <person name="Li W."/>
            <person name="Zhao G."/>
            <person name="Zhu H."/>
            <person name="Hu X."/>
            <person name="Ji K."/>
            <person name="Xiang X."/>
            <person name="Song Q."/>
            <person name="Yuan D."/>
            <person name="Jin S."/>
            <person name="Zhang L."/>
        </authorList>
    </citation>
    <scope>NUCLEOTIDE SEQUENCE [LARGE SCALE GENOMIC DNA]</scope>
    <source>
        <strain evidence="1">SQ_2022a</strain>
    </source>
</reference>
<evidence type="ECO:0000313" key="2">
    <source>
        <dbReference type="Proteomes" id="UP001060215"/>
    </source>
</evidence>
<dbReference type="Proteomes" id="UP001060215">
    <property type="component" value="Chromosome 10"/>
</dbReference>
<evidence type="ECO:0000313" key="1">
    <source>
        <dbReference type="EMBL" id="KAI7997718.1"/>
    </source>
</evidence>